<name>A0A834DUS4_9CHIR</name>
<dbReference type="Proteomes" id="UP000664940">
    <property type="component" value="Unassembled WGS sequence"/>
</dbReference>
<evidence type="ECO:0000313" key="1">
    <source>
        <dbReference type="EMBL" id="KAF6090877.1"/>
    </source>
</evidence>
<comment type="caution">
    <text evidence="1">The sequence shown here is derived from an EMBL/GenBank/DDBJ whole genome shotgun (WGS) entry which is preliminary data.</text>
</comment>
<evidence type="ECO:0000313" key="2">
    <source>
        <dbReference type="Proteomes" id="UP000664940"/>
    </source>
</evidence>
<dbReference type="EMBL" id="JABVXQ010000009">
    <property type="protein sequence ID" value="KAF6090877.1"/>
    <property type="molecule type" value="Genomic_DNA"/>
</dbReference>
<accession>A0A834DUS4</accession>
<reference evidence="1 2" key="1">
    <citation type="journal article" date="2020" name="Nature">
        <title>Six reference-quality genomes reveal evolution of bat adaptations.</title>
        <authorList>
            <person name="Jebb D."/>
            <person name="Huang Z."/>
            <person name="Pippel M."/>
            <person name="Hughes G.M."/>
            <person name="Lavrichenko K."/>
            <person name="Devanna P."/>
            <person name="Winkler S."/>
            <person name="Jermiin L.S."/>
            <person name="Skirmuntt E.C."/>
            <person name="Katzourakis A."/>
            <person name="Burkitt-Gray L."/>
            <person name="Ray D.A."/>
            <person name="Sullivan K.A.M."/>
            <person name="Roscito J.G."/>
            <person name="Kirilenko B.M."/>
            <person name="Davalos L.M."/>
            <person name="Corthals A.P."/>
            <person name="Power M.L."/>
            <person name="Jones G."/>
            <person name="Ransome R.D."/>
            <person name="Dechmann D.K.N."/>
            <person name="Locatelli A.G."/>
            <person name="Puechmaille S.J."/>
            <person name="Fedrigo O."/>
            <person name="Jarvis E.D."/>
            <person name="Hiller M."/>
            <person name="Vernes S.C."/>
            <person name="Myers E.W."/>
            <person name="Teeling E.C."/>
        </authorList>
    </citation>
    <scope>NUCLEOTIDE SEQUENCE [LARGE SCALE GENOMIC DNA]</scope>
    <source>
        <strain evidence="1">Bat1K_MPI-CBG_1</strain>
    </source>
</reference>
<organism evidence="1 2">
    <name type="scientific">Phyllostomus discolor</name>
    <name type="common">pale spear-nosed bat</name>
    <dbReference type="NCBI Taxonomy" id="89673"/>
    <lineage>
        <taxon>Eukaryota</taxon>
        <taxon>Metazoa</taxon>
        <taxon>Chordata</taxon>
        <taxon>Craniata</taxon>
        <taxon>Vertebrata</taxon>
        <taxon>Euteleostomi</taxon>
        <taxon>Mammalia</taxon>
        <taxon>Eutheria</taxon>
        <taxon>Laurasiatheria</taxon>
        <taxon>Chiroptera</taxon>
        <taxon>Yangochiroptera</taxon>
        <taxon>Phyllostomidae</taxon>
        <taxon>Phyllostominae</taxon>
        <taxon>Phyllostomus</taxon>
    </lineage>
</organism>
<gene>
    <name evidence="1" type="ORF">HJG60_012247</name>
</gene>
<dbReference type="AlphaFoldDB" id="A0A834DUS4"/>
<protein>
    <submittedName>
        <fullName evidence="1">Uncharacterized protein</fullName>
    </submittedName>
</protein>
<sequence>MLQPTDPVRTRCKALEAVFVISLDHGPTEGTAVGPGSCCIDHKVSSFYALRVFCSDSTKMKLWSRLDISNTLRVSVSPITPRWDHQSCRKTSSGLPMILYYGSDDIEDLGDLKKGLTLLLN</sequence>
<proteinExistence type="predicted"/>